<organism evidence="1 2">
    <name type="scientific">Pseudoflavonifractor capillosus ATCC 29799</name>
    <dbReference type="NCBI Taxonomy" id="411467"/>
    <lineage>
        <taxon>Bacteria</taxon>
        <taxon>Bacillati</taxon>
        <taxon>Bacillota</taxon>
        <taxon>Clostridia</taxon>
        <taxon>Eubacteriales</taxon>
        <taxon>Oscillospiraceae</taxon>
        <taxon>Pseudoflavonifractor</taxon>
    </lineage>
</organism>
<name>A6NXL3_9FIRM</name>
<evidence type="ECO:0000313" key="1">
    <source>
        <dbReference type="EMBL" id="EDM99033.1"/>
    </source>
</evidence>
<protein>
    <submittedName>
        <fullName evidence="1">Uncharacterized protein</fullName>
    </submittedName>
</protein>
<keyword evidence="2" id="KW-1185">Reference proteome</keyword>
<reference evidence="1 2" key="1">
    <citation type="submission" date="2007-04" db="EMBL/GenBank/DDBJ databases">
        <authorList>
            <person name="Fulton L."/>
            <person name="Clifton S."/>
            <person name="Fulton B."/>
            <person name="Xu J."/>
            <person name="Minx P."/>
            <person name="Pepin K.H."/>
            <person name="Johnson M."/>
            <person name="Thiruvilangam P."/>
            <person name="Bhonagiri V."/>
            <person name="Nash W.E."/>
            <person name="Mardis E.R."/>
            <person name="Wilson R.K."/>
        </authorList>
    </citation>
    <scope>NUCLEOTIDE SEQUENCE [LARGE SCALE GENOMIC DNA]</scope>
    <source>
        <strain evidence="1 2">ATCC 29799</strain>
    </source>
</reference>
<proteinExistence type="predicted"/>
<reference evidence="1 2" key="2">
    <citation type="submission" date="2007-06" db="EMBL/GenBank/DDBJ databases">
        <title>Draft genome sequence of Pseudoflavonifractor capillosus ATCC 29799.</title>
        <authorList>
            <person name="Sudarsanam P."/>
            <person name="Ley R."/>
            <person name="Guruge J."/>
            <person name="Turnbaugh P.J."/>
            <person name="Mahowald M."/>
            <person name="Liep D."/>
            <person name="Gordon J."/>
        </authorList>
    </citation>
    <scope>NUCLEOTIDE SEQUENCE [LARGE SCALE GENOMIC DNA]</scope>
    <source>
        <strain evidence="1 2">ATCC 29799</strain>
    </source>
</reference>
<accession>A6NXL3</accession>
<gene>
    <name evidence="1" type="ORF">BACCAP_02959</name>
</gene>
<sequence>MTEIPAIQAVTDALRTDLLFAVIQQQAAAVCVIAASFDEPSDAAGLLGCKAG</sequence>
<dbReference type="EMBL" id="AAXG02000028">
    <property type="protein sequence ID" value="EDM99033.1"/>
    <property type="molecule type" value="Genomic_DNA"/>
</dbReference>
<dbReference type="Proteomes" id="UP000003639">
    <property type="component" value="Unassembled WGS sequence"/>
</dbReference>
<dbReference type="AlphaFoldDB" id="A6NXL3"/>
<comment type="caution">
    <text evidence="1">The sequence shown here is derived from an EMBL/GenBank/DDBJ whole genome shotgun (WGS) entry which is preliminary data.</text>
</comment>
<evidence type="ECO:0000313" key="2">
    <source>
        <dbReference type="Proteomes" id="UP000003639"/>
    </source>
</evidence>